<dbReference type="Gene3D" id="1.10.630.10">
    <property type="entry name" value="Cytochrome P450"/>
    <property type="match status" value="1"/>
</dbReference>
<dbReference type="Proteomes" id="UP001222027">
    <property type="component" value="Unassembled WGS sequence"/>
</dbReference>
<organism evidence="5 6">
    <name type="scientific">Ensete ventricosum</name>
    <name type="common">Abyssinian banana</name>
    <name type="synonym">Musa ensete</name>
    <dbReference type="NCBI Taxonomy" id="4639"/>
    <lineage>
        <taxon>Eukaryota</taxon>
        <taxon>Viridiplantae</taxon>
        <taxon>Streptophyta</taxon>
        <taxon>Embryophyta</taxon>
        <taxon>Tracheophyta</taxon>
        <taxon>Spermatophyta</taxon>
        <taxon>Magnoliopsida</taxon>
        <taxon>Liliopsida</taxon>
        <taxon>Zingiberales</taxon>
        <taxon>Musaceae</taxon>
        <taxon>Ensete</taxon>
    </lineage>
</organism>
<dbReference type="GO" id="GO:0005506">
    <property type="term" value="F:iron ion binding"/>
    <property type="evidence" value="ECO:0007669"/>
    <property type="project" value="InterPro"/>
</dbReference>
<evidence type="ECO:0000313" key="6">
    <source>
        <dbReference type="Proteomes" id="UP001222027"/>
    </source>
</evidence>
<dbReference type="SUPFAM" id="SSF48264">
    <property type="entry name" value="Cytochrome P450"/>
    <property type="match status" value="1"/>
</dbReference>
<evidence type="ECO:0000256" key="1">
    <source>
        <dbReference type="ARBA" id="ARBA00010617"/>
    </source>
</evidence>
<evidence type="ECO:0000256" key="2">
    <source>
        <dbReference type="ARBA" id="ARBA00022723"/>
    </source>
</evidence>
<dbReference type="EMBL" id="JAQQAF010000008">
    <property type="protein sequence ID" value="KAJ8466021.1"/>
    <property type="molecule type" value="Genomic_DNA"/>
</dbReference>
<dbReference type="GO" id="GO:0020037">
    <property type="term" value="F:heme binding"/>
    <property type="evidence" value="ECO:0007669"/>
    <property type="project" value="InterPro"/>
</dbReference>
<accession>A0AAV8P577</accession>
<evidence type="ECO:0000313" key="5">
    <source>
        <dbReference type="EMBL" id="KAJ8466021.1"/>
    </source>
</evidence>
<dbReference type="GO" id="GO:0004497">
    <property type="term" value="F:monooxygenase activity"/>
    <property type="evidence" value="ECO:0007669"/>
    <property type="project" value="InterPro"/>
</dbReference>
<dbReference type="InterPro" id="IPR036396">
    <property type="entry name" value="Cyt_P450_sf"/>
</dbReference>
<dbReference type="Pfam" id="PF00067">
    <property type="entry name" value="p450"/>
    <property type="match status" value="1"/>
</dbReference>
<evidence type="ECO:0008006" key="7">
    <source>
        <dbReference type="Google" id="ProtNLM"/>
    </source>
</evidence>
<evidence type="ECO:0000256" key="3">
    <source>
        <dbReference type="ARBA" id="ARBA00023002"/>
    </source>
</evidence>
<keyword evidence="2" id="KW-0479">Metal-binding</keyword>
<dbReference type="GO" id="GO:0016705">
    <property type="term" value="F:oxidoreductase activity, acting on paired donors, with incorporation or reduction of molecular oxygen"/>
    <property type="evidence" value="ECO:0007669"/>
    <property type="project" value="InterPro"/>
</dbReference>
<comment type="caution">
    <text evidence="5">The sequence shown here is derived from an EMBL/GenBank/DDBJ whole genome shotgun (WGS) entry which is preliminary data.</text>
</comment>
<keyword evidence="6" id="KW-1185">Reference proteome</keyword>
<dbReference type="PANTHER" id="PTHR24296">
    <property type="entry name" value="CYTOCHROME P450"/>
    <property type="match status" value="1"/>
</dbReference>
<evidence type="ECO:0000256" key="4">
    <source>
        <dbReference type="ARBA" id="ARBA00023004"/>
    </source>
</evidence>
<comment type="similarity">
    <text evidence="1">Belongs to the cytochrome P450 family.</text>
</comment>
<sequence length="98" mass="11163">MCLGKDMAYIQMKALVASILERFDVEVAEERRQPRHQLTFTMRMEGGLPVTMKALAACILEKFDVELAAERGRHQLSMTMRMEGGLPVRVKSELRPNV</sequence>
<reference evidence="5 6" key="1">
    <citation type="submission" date="2022-12" db="EMBL/GenBank/DDBJ databases">
        <title>Chromosome-scale assembly of the Ensete ventricosum genome.</title>
        <authorList>
            <person name="Dussert Y."/>
            <person name="Stocks J."/>
            <person name="Wendawek A."/>
            <person name="Woldeyes F."/>
            <person name="Nichols R.A."/>
            <person name="Borrell J.S."/>
        </authorList>
    </citation>
    <scope>NUCLEOTIDE SEQUENCE [LARGE SCALE GENOMIC DNA]</scope>
    <source>
        <strain evidence="6">cv. Maze</strain>
        <tissue evidence="5">Seeds</tissue>
    </source>
</reference>
<keyword evidence="3" id="KW-0560">Oxidoreductase</keyword>
<dbReference type="InterPro" id="IPR001128">
    <property type="entry name" value="Cyt_P450"/>
</dbReference>
<keyword evidence="4" id="KW-0408">Iron</keyword>
<proteinExistence type="inferred from homology"/>
<name>A0AAV8P577_ENSVE</name>
<gene>
    <name evidence="5" type="ORF">OPV22_028573</name>
</gene>
<protein>
    <recommendedName>
        <fullName evidence="7">Cytochrome P450</fullName>
    </recommendedName>
</protein>
<dbReference type="AlphaFoldDB" id="A0AAV8P577"/>